<dbReference type="InterPro" id="IPR014984">
    <property type="entry name" value="HopJ"/>
</dbReference>
<sequence length="111" mass="12852">MHLLEKIKTTPEEVSFTEVIDYIDEHYHFTPTPFKNGACLNEENQNNGSCKIFSFAQLNQFSEEQTLHLFGDYYRKDVLGNPDGTDHQNIRNFMKFGWDGIAFSGKALKNK</sequence>
<dbReference type="InterPro" id="IPR038604">
    <property type="entry name" value="HopJ_sf"/>
</dbReference>
<proteinExistence type="predicted"/>
<gene>
    <name evidence="1" type="ORF">NCTC11661_00951</name>
</gene>
<organism evidence="1 2">
    <name type="scientific">Bergeyella zoohelcum</name>
    <dbReference type="NCBI Taxonomy" id="1015"/>
    <lineage>
        <taxon>Bacteria</taxon>
        <taxon>Pseudomonadati</taxon>
        <taxon>Bacteroidota</taxon>
        <taxon>Flavobacteriia</taxon>
        <taxon>Flavobacteriales</taxon>
        <taxon>Weeksellaceae</taxon>
        <taxon>Bergeyella</taxon>
    </lineage>
</organism>
<dbReference type="AlphaFoldDB" id="A0A376C0M1"/>
<dbReference type="Proteomes" id="UP000255515">
    <property type="component" value="Unassembled WGS sequence"/>
</dbReference>
<dbReference type="Pfam" id="PF08888">
    <property type="entry name" value="HopJ"/>
    <property type="match status" value="1"/>
</dbReference>
<dbReference type="Gene3D" id="3.20.160.10">
    <property type="entry name" value="vpa0580 domain like"/>
    <property type="match status" value="1"/>
</dbReference>
<evidence type="ECO:0000313" key="2">
    <source>
        <dbReference type="Proteomes" id="UP000255515"/>
    </source>
</evidence>
<name>A0A376C0M1_9FLAO</name>
<evidence type="ECO:0000313" key="1">
    <source>
        <dbReference type="EMBL" id="SSZ55569.1"/>
    </source>
</evidence>
<reference evidence="1 2" key="1">
    <citation type="submission" date="2018-06" db="EMBL/GenBank/DDBJ databases">
        <authorList>
            <consortium name="Pathogen Informatics"/>
            <person name="Doyle S."/>
        </authorList>
    </citation>
    <scope>NUCLEOTIDE SEQUENCE [LARGE SCALE GENOMIC DNA]</scope>
    <source>
        <strain evidence="1 2">NCTC11661</strain>
    </source>
</reference>
<accession>A0A376C0M1</accession>
<dbReference type="RefSeq" id="WP_002689196.1">
    <property type="nucleotide sequence ID" value="NZ_UFTJ01000002.1"/>
</dbReference>
<protein>
    <submittedName>
        <fullName evidence="1">HopJ type III effector protein</fullName>
    </submittedName>
</protein>
<dbReference type="EMBL" id="UFTJ01000002">
    <property type="protein sequence ID" value="SSZ55569.1"/>
    <property type="molecule type" value="Genomic_DNA"/>
</dbReference>